<feature type="chain" id="PRO_5024980820" evidence="1">
    <location>
        <begin position="19"/>
        <end position="118"/>
    </location>
</feature>
<proteinExistence type="predicted"/>
<keyword evidence="1" id="KW-0732">Signal</keyword>
<organism evidence="2 3">
    <name type="scientific">Callosobruchus maculatus</name>
    <name type="common">Southern cowpea weevil</name>
    <name type="synonym">Pulse bruchid</name>
    <dbReference type="NCBI Taxonomy" id="64391"/>
    <lineage>
        <taxon>Eukaryota</taxon>
        <taxon>Metazoa</taxon>
        <taxon>Ecdysozoa</taxon>
        <taxon>Arthropoda</taxon>
        <taxon>Hexapoda</taxon>
        <taxon>Insecta</taxon>
        <taxon>Pterygota</taxon>
        <taxon>Neoptera</taxon>
        <taxon>Endopterygota</taxon>
        <taxon>Coleoptera</taxon>
        <taxon>Polyphaga</taxon>
        <taxon>Cucujiformia</taxon>
        <taxon>Chrysomeloidea</taxon>
        <taxon>Chrysomelidae</taxon>
        <taxon>Bruchinae</taxon>
        <taxon>Bruchini</taxon>
        <taxon>Callosobruchus</taxon>
    </lineage>
</organism>
<dbReference type="Proteomes" id="UP000410492">
    <property type="component" value="Unassembled WGS sequence"/>
</dbReference>
<accession>A0A653D8F9</accession>
<evidence type="ECO:0000313" key="2">
    <source>
        <dbReference type="EMBL" id="VEN55607.1"/>
    </source>
</evidence>
<dbReference type="AlphaFoldDB" id="A0A653D8F9"/>
<gene>
    <name evidence="2" type="ORF">CALMAC_LOCUS14742</name>
</gene>
<reference evidence="2 3" key="1">
    <citation type="submission" date="2019-01" db="EMBL/GenBank/DDBJ databases">
        <authorList>
            <person name="Sayadi A."/>
        </authorList>
    </citation>
    <scope>NUCLEOTIDE SEQUENCE [LARGE SCALE GENOMIC DNA]</scope>
</reference>
<dbReference type="OrthoDB" id="7255276at2759"/>
<feature type="signal peptide" evidence="1">
    <location>
        <begin position="1"/>
        <end position="18"/>
    </location>
</feature>
<protein>
    <submittedName>
        <fullName evidence="2">Uncharacterized protein</fullName>
    </submittedName>
</protein>
<evidence type="ECO:0000256" key="1">
    <source>
        <dbReference type="SAM" id="SignalP"/>
    </source>
</evidence>
<name>A0A653D8F9_CALMS</name>
<dbReference type="InterPro" id="IPR031734">
    <property type="entry name" value="MBF2"/>
</dbReference>
<dbReference type="Pfam" id="PF15868">
    <property type="entry name" value="MBF2"/>
    <property type="match status" value="1"/>
</dbReference>
<dbReference type="EMBL" id="CAACVG010010348">
    <property type="protein sequence ID" value="VEN55607.1"/>
    <property type="molecule type" value="Genomic_DNA"/>
</dbReference>
<keyword evidence="3" id="KW-1185">Reference proteome</keyword>
<evidence type="ECO:0000313" key="3">
    <source>
        <dbReference type="Proteomes" id="UP000410492"/>
    </source>
</evidence>
<sequence length="118" mass="13215">MVRKALLACTFLVATANCSNSTLGWGDDECYDLESEIVLYEPGKVFRRTVHEVNIPPYGGWYRNQILCILATDLSAGQSIGRISVTQGGLFQPYARLKFVSGIGKSMNYRIRVYTSPW</sequence>